<dbReference type="SUPFAM" id="SSF48498">
    <property type="entry name" value="Tetracyclin repressor-like, C-terminal domain"/>
    <property type="match status" value="1"/>
</dbReference>
<feature type="domain" description="HTH tetR-type" evidence="5">
    <location>
        <begin position="16"/>
        <end position="76"/>
    </location>
</feature>
<dbReference type="InterPro" id="IPR011075">
    <property type="entry name" value="TetR_C"/>
</dbReference>
<accession>A0ABX8BNI8</accession>
<dbReference type="InterPro" id="IPR009057">
    <property type="entry name" value="Homeodomain-like_sf"/>
</dbReference>
<dbReference type="PRINTS" id="PR00455">
    <property type="entry name" value="HTHTETR"/>
</dbReference>
<name>A0ABX8BNI8_9ACTN</name>
<evidence type="ECO:0000256" key="3">
    <source>
        <dbReference type="ARBA" id="ARBA00023163"/>
    </source>
</evidence>
<dbReference type="SUPFAM" id="SSF46689">
    <property type="entry name" value="Homeodomain-like"/>
    <property type="match status" value="1"/>
</dbReference>
<dbReference type="Proteomes" id="UP000676079">
    <property type="component" value="Chromosome"/>
</dbReference>
<dbReference type="Pfam" id="PF00440">
    <property type="entry name" value="TetR_N"/>
    <property type="match status" value="1"/>
</dbReference>
<evidence type="ECO:0000259" key="5">
    <source>
        <dbReference type="PROSITE" id="PS50977"/>
    </source>
</evidence>
<dbReference type="InterPro" id="IPR001647">
    <property type="entry name" value="HTH_TetR"/>
</dbReference>
<dbReference type="Pfam" id="PF16925">
    <property type="entry name" value="TetR_C_13"/>
    <property type="match status" value="1"/>
</dbReference>
<evidence type="ECO:0000256" key="1">
    <source>
        <dbReference type="ARBA" id="ARBA00023015"/>
    </source>
</evidence>
<evidence type="ECO:0000256" key="2">
    <source>
        <dbReference type="ARBA" id="ARBA00023125"/>
    </source>
</evidence>
<sequence length="209" mass="21737">MHAEAAGPVKRARSGSATRARILAAANELFYAHGIRATSADRIIEQVGITKVTFYRHFRAKGDLVVAYLEEQAAAERAWLREVRRGGDPLGSLRALAAGIGDASCRPGFRGCAFINAAAEFSDPDDPVRAAVDAHRGWMLGEFAAIAAEARAADVDATARQLMLLRDGAMVNGYLGDPEAVADSLGSAFASVVTAAAGGDGAGGTPPDR</sequence>
<keyword evidence="3" id="KW-0804">Transcription</keyword>
<dbReference type="PROSITE" id="PS50977">
    <property type="entry name" value="HTH_TETR_2"/>
    <property type="match status" value="1"/>
</dbReference>
<evidence type="ECO:0000256" key="4">
    <source>
        <dbReference type="PROSITE-ProRule" id="PRU00335"/>
    </source>
</evidence>
<reference evidence="6 7" key="1">
    <citation type="submission" date="2021-05" db="EMBL/GenBank/DDBJ databases">
        <title>Direct Submission.</title>
        <authorList>
            <person name="Li K."/>
            <person name="Gao J."/>
        </authorList>
    </citation>
    <scope>NUCLEOTIDE SEQUENCE [LARGE SCALE GENOMIC DNA]</scope>
    <source>
        <strain evidence="6 7">Mg02</strain>
    </source>
</reference>
<evidence type="ECO:0000313" key="6">
    <source>
        <dbReference type="EMBL" id="QUX23651.1"/>
    </source>
</evidence>
<evidence type="ECO:0000313" key="7">
    <source>
        <dbReference type="Proteomes" id="UP000676079"/>
    </source>
</evidence>
<organism evidence="6 7">
    <name type="scientific">Nocardiopsis changdeensis</name>
    <dbReference type="NCBI Taxonomy" id="2831969"/>
    <lineage>
        <taxon>Bacteria</taxon>
        <taxon>Bacillati</taxon>
        <taxon>Actinomycetota</taxon>
        <taxon>Actinomycetes</taxon>
        <taxon>Streptosporangiales</taxon>
        <taxon>Nocardiopsidaceae</taxon>
        <taxon>Nocardiopsis</taxon>
    </lineage>
</organism>
<keyword evidence="7" id="KW-1185">Reference proteome</keyword>
<keyword evidence="2 4" id="KW-0238">DNA-binding</keyword>
<keyword evidence="1" id="KW-0805">Transcription regulation</keyword>
<proteinExistence type="predicted"/>
<protein>
    <submittedName>
        <fullName evidence="6">TetR/AcrR family transcriptional regulator</fullName>
    </submittedName>
</protein>
<dbReference type="RefSeq" id="WP_220564873.1">
    <property type="nucleotide sequence ID" value="NZ_CP074133.1"/>
</dbReference>
<dbReference type="Gene3D" id="1.10.357.10">
    <property type="entry name" value="Tetracycline Repressor, domain 2"/>
    <property type="match status" value="1"/>
</dbReference>
<gene>
    <name evidence="6" type="ORF">KGD84_04670</name>
</gene>
<dbReference type="PANTHER" id="PTHR47506:SF1">
    <property type="entry name" value="HTH-TYPE TRANSCRIPTIONAL REGULATOR YJDC"/>
    <property type="match status" value="1"/>
</dbReference>
<dbReference type="InterPro" id="IPR036271">
    <property type="entry name" value="Tet_transcr_reg_TetR-rel_C_sf"/>
</dbReference>
<dbReference type="EMBL" id="CP074133">
    <property type="protein sequence ID" value="QUX23651.1"/>
    <property type="molecule type" value="Genomic_DNA"/>
</dbReference>
<feature type="DNA-binding region" description="H-T-H motif" evidence="4">
    <location>
        <begin position="39"/>
        <end position="58"/>
    </location>
</feature>
<dbReference type="PANTHER" id="PTHR47506">
    <property type="entry name" value="TRANSCRIPTIONAL REGULATORY PROTEIN"/>
    <property type="match status" value="1"/>
</dbReference>